<evidence type="ECO:0000313" key="5">
    <source>
        <dbReference type="Proteomes" id="UP000185678"/>
    </source>
</evidence>
<keyword evidence="5" id="KW-1185">Reference proteome</keyword>
<organism evidence="4 5">
    <name type="scientific">Insolitispirillum peregrinum</name>
    <dbReference type="NCBI Taxonomy" id="80876"/>
    <lineage>
        <taxon>Bacteria</taxon>
        <taxon>Pseudomonadati</taxon>
        <taxon>Pseudomonadota</taxon>
        <taxon>Alphaproteobacteria</taxon>
        <taxon>Rhodospirillales</taxon>
        <taxon>Novispirillaceae</taxon>
        <taxon>Insolitispirillum</taxon>
    </lineage>
</organism>
<proteinExistence type="inferred from homology"/>
<dbReference type="OrthoDB" id="9780293at2"/>
<reference evidence="4 5" key="1">
    <citation type="submission" date="2017-01" db="EMBL/GenBank/DDBJ databases">
        <authorList>
            <person name="Mah S.A."/>
            <person name="Swanson W.J."/>
            <person name="Moy G.W."/>
            <person name="Vacquier V.D."/>
        </authorList>
    </citation>
    <scope>NUCLEOTIDE SEQUENCE [LARGE SCALE GENOMIC DNA]</scope>
    <source>
        <strain evidence="4 5">DSM 11589</strain>
    </source>
</reference>
<dbReference type="GO" id="GO:0019752">
    <property type="term" value="P:carboxylic acid metabolic process"/>
    <property type="evidence" value="ECO:0007669"/>
    <property type="project" value="UniProtKB-ARBA"/>
</dbReference>
<keyword evidence="2" id="KW-0479">Metal-binding</keyword>
<dbReference type="InterPro" id="IPR011234">
    <property type="entry name" value="Fumarylacetoacetase-like_C"/>
</dbReference>
<dbReference type="GO" id="GO:0046872">
    <property type="term" value="F:metal ion binding"/>
    <property type="evidence" value="ECO:0007669"/>
    <property type="project" value="UniProtKB-KW"/>
</dbReference>
<dbReference type="FunFam" id="3.90.850.10:FF:000002">
    <property type="entry name" value="2-hydroxyhepta-2,4-diene-1,7-dioate isomerase"/>
    <property type="match status" value="1"/>
</dbReference>
<dbReference type="InterPro" id="IPR036663">
    <property type="entry name" value="Fumarylacetoacetase_C_sf"/>
</dbReference>
<dbReference type="GO" id="GO:0016853">
    <property type="term" value="F:isomerase activity"/>
    <property type="evidence" value="ECO:0007669"/>
    <property type="project" value="UniProtKB-ARBA"/>
</dbReference>
<dbReference type="InterPro" id="IPR051121">
    <property type="entry name" value="FAH"/>
</dbReference>
<dbReference type="STRING" id="80876.SAMN05421779_102640"/>
<protein>
    <submittedName>
        <fullName evidence="4">2-keto-4-pentenoate hydratase/2-oxohepta-3-ene-1,7-dioic acid hydratase (Catechol pathway)</fullName>
    </submittedName>
</protein>
<dbReference type="EMBL" id="FTOA01000002">
    <property type="protein sequence ID" value="SIS57574.1"/>
    <property type="molecule type" value="Genomic_DNA"/>
</dbReference>
<name>A0A1N7K7Z5_9PROT</name>
<dbReference type="RefSeq" id="WP_076399471.1">
    <property type="nucleotide sequence ID" value="NZ_FTOA01000002.1"/>
</dbReference>
<gene>
    <name evidence="4" type="ORF">SAMN05421779_102640</name>
</gene>
<dbReference type="Gene3D" id="3.90.850.10">
    <property type="entry name" value="Fumarylacetoacetase-like, C-terminal domain"/>
    <property type="match status" value="1"/>
</dbReference>
<comment type="similarity">
    <text evidence="1">Belongs to the FAH family.</text>
</comment>
<dbReference type="Proteomes" id="UP000185678">
    <property type="component" value="Unassembled WGS sequence"/>
</dbReference>
<feature type="domain" description="Fumarylacetoacetase-like C-terminal" evidence="3">
    <location>
        <begin position="73"/>
        <end position="273"/>
    </location>
</feature>
<sequence length="275" mass="29274">MKLLRFGPAGSEKPGLLDASGTIRDLSAVVSDFTAATLSFALLDRLRAIDPASLPAVPADVRLGAPLLPANLLCIGLNYKAHALEAGMALPSEPVVFSKHTSALSGPFDPVRIPPGSTKTDWEVELAVVIGRRTLHVSEQDALSCVAGYTVCNDVSERDYQIERGGQWIKAKSYPGFCPLGPVLVTADDVPDPQALRLWLSVNGEMKQDSSTADMLFPIAEIISYLSQFMELLPGDLITTGTPPGVGLGKGVYLQRGDVMRLGIDGLGEMEQTTV</sequence>
<evidence type="ECO:0000256" key="1">
    <source>
        <dbReference type="ARBA" id="ARBA00010211"/>
    </source>
</evidence>
<accession>A0A1N7K7Z5</accession>
<dbReference type="AlphaFoldDB" id="A0A1N7K7Z5"/>
<dbReference type="Pfam" id="PF01557">
    <property type="entry name" value="FAA_hydrolase"/>
    <property type="match status" value="1"/>
</dbReference>
<evidence type="ECO:0000256" key="2">
    <source>
        <dbReference type="ARBA" id="ARBA00022723"/>
    </source>
</evidence>
<dbReference type="SUPFAM" id="SSF56529">
    <property type="entry name" value="FAH"/>
    <property type="match status" value="1"/>
</dbReference>
<dbReference type="PANTHER" id="PTHR42796:SF4">
    <property type="entry name" value="FUMARYLACETOACETATE HYDROLASE DOMAIN-CONTAINING PROTEIN 2A"/>
    <property type="match status" value="1"/>
</dbReference>
<evidence type="ECO:0000259" key="3">
    <source>
        <dbReference type="Pfam" id="PF01557"/>
    </source>
</evidence>
<dbReference type="PANTHER" id="PTHR42796">
    <property type="entry name" value="FUMARYLACETOACETATE HYDROLASE DOMAIN-CONTAINING PROTEIN 2A-RELATED"/>
    <property type="match status" value="1"/>
</dbReference>
<evidence type="ECO:0000313" key="4">
    <source>
        <dbReference type="EMBL" id="SIS57574.1"/>
    </source>
</evidence>